<accession>A0ABU4H4G3</accession>
<dbReference type="EMBL" id="JAWQEV010000005">
    <property type="protein sequence ID" value="MDW4574209.1"/>
    <property type="molecule type" value="Genomic_DNA"/>
</dbReference>
<proteinExistence type="predicted"/>
<feature type="region of interest" description="Disordered" evidence="1">
    <location>
        <begin position="1"/>
        <end position="36"/>
    </location>
</feature>
<dbReference type="SUPFAM" id="SSF159888">
    <property type="entry name" value="YdhG-like"/>
    <property type="match status" value="1"/>
</dbReference>
<protein>
    <recommendedName>
        <fullName evidence="4">DUF1801 domain-containing protein</fullName>
    </recommendedName>
</protein>
<comment type="caution">
    <text evidence="2">The sequence shown here is derived from an EMBL/GenBank/DDBJ whole genome shotgun (WGS) entry which is preliminary data.</text>
</comment>
<evidence type="ECO:0000313" key="3">
    <source>
        <dbReference type="Proteomes" id="UP001283109"/>
    </source>
</evidence>
<evidence type="ECO:0000313" key="2">
    <source>
        <dbReference type="EMBL" id="MDW4574209.1"/>
    </source>
</evidence>
<feature type="compositionally biased region" description="Polar residues" evidence="1">
    <location>
        <begin position="1"/>
        <end position="10"/>
    </location>
</feature>
<organism evidence="2 3">
    <name type="scientific">Microbacterium arthrosphaerae</name>
    <dbReference type="NCBI Taxonomy" id="792652"/>
    <lineage>
        <taxon>Bacteria</taxon>
        <taxon>Bacillati</taxon>
        <taxon>Actinomycetota</taxon>
        <taxon>Actinomycetes</taxon>
        <taxon>Micrococcales</taxon>
        <taxon>Microbacteriaceae</taxon>
        <taxon>Microbacterium</taxon>
    </lineage>
</organism>
<keyword evidence="3" id="KW-1185">Reference proteome</keyword>
<evidence type="ECO:0000256" key="1">
    <source>
        <dbReference type="SAM" id="MobiDB-lite"/>
    </source>
</evidence>
<gene>
    <name evidence="2" type="ORF">R8Z58_15620</name>
</gene>
<reference evidence="2 3" key="1">
    <citation type="submission" date="2023-11" db="EMBL/GenBank/DDBJ databases">
        <title>Draft genome sequence of Microbacterium arthrosphaerae JCM 30492.</title>
        <authorList>
            <person name="Zhang G."/>
            <person name="Ding Y."/>
        </authorList>
    </citation>
    <scope>NUCLEOTIDE SEQUENCE [LARGE SCALE GENOMIC DNA]</scope>
    <source>
        <strain evidence="2 3">JCM 30492</strain>
    </source>
</reference>
<dbReference type="RefSeq" id="WP_318354701.1">
    <property type="nucleotide sequence ID" value="NZ_JAWQEV010000005.1"/>
</dbReference>
<sequence>MAGKTSTDGLSQEEREAVKERAKELRAQAKAGKNREAGTKQVLEAIAKLDGTDKDIAEGLHKVVGEVAPDLVPKTFYGFPAYANADGKVVVFTQPASKFKTRYATINFDEPSHLDDGDMWPVGFAVISWTPEVQKRVTQLVKAAVAEPA</sequence>
<dbReference type="Proteomes" id="UP001283109">
    <property type="component" value="Unassembled WGS sequence"/>
</dbReference>
<name>A0ABU4H4G3_9MICO</name>
<evidence type="ECO:0008006" key="4">
    <source>
        <dbReference type="Google" id="ProtNLM"/>
    </source>
</evidence>
<feature type="compositionally biased region" description="Basic and acidic residues" evidence="1">
    <location>
        <begin position="12"/>
        <end position="36"/>
    </location>
</feature>